<dbReference type="PANTHER" id="PTHR35091">
    <property type="entry name" value="FLAGELLAR PROTEIN FLIL"/>
    <property type="match status" value="1"/>
</dbReference>
<evidence type="ECO:0000256" key="3">
    <source>
        <dbReference type="ARBA" id="ARBA00008281"/>
    </source>
</evidence>
<name>A0ABV7AAH4_9BACI</name>
<evidence type="ECO:0000256" key="9">
    <source>
        <dbReference type="ARBA" id="ARBA00023136"/>
    </source>
</evidence>
<reference evidence="13" key="1">
    <citation type="journal article" date="2019" name="Int. J. Syst. Evol. Microbiol.">
        <title>The Global Catalogue of Microorganisms (GCM) 10K type strain sequencing project: providing services to taxonomists for standard genome sequencing and annotation.</title>
        <authorList>
            <consortium name="The Broad Institute Genomics Platform"/>
            <consortium name="The Broad Institute Genome Sequencing Center for Infectious Disease"/>
            <person name="Wu L."/>
            <person name="Ma J."/>
        </authorList>
    </citation>
    <scope>NUCLEOTIDE SEQUENCE [LARGE SCALE GENOMIC DNA]</scope>
    <source>
        <strain evidence="13">KCTC 13193</strain>
    </source>
</reference>
<dbReference type="Proteomes" id="UP001595387">
    <property type="component" value="Unassembled WGS sequence"/>
</dbReference>
<evidence type="ECO:0000313" key="12">
    <source>
        <dbReference type="EMBL" id="MFC2950102.1"/>
    </source>
</evidence>
<dbReference type="NCBIfam" id="NF005826">
    <property type="entry name" value="PRK07718.1"/>
    <property type="match status" value="1"/>
</dbReference>
<dbReference type="EMBL" id="JBHRRZ010000040">
    <property type="protein sequence ID" value="MFC2950102.1"/>
    <property type="molecule type" value="Genomic_DNA"/>
</dbReference>
<gene>
    <name evidence="12" type="primary">fliL</name>
    <name evidence="12" type="ORF">ACFODW_17405</name>
</gene>
<evidence type="ECO:0000256" key="7">
    <source>
        <dbReference type="ARBA" id="ARBA00022779"/>
    </source>
</evidence>
<dbReference type="PANTHER" id="PTHR35091:SF2">
    <property type="entry name" value="FLAGELLAR PROTEIN FLIL"/>
    <property type="match status" value="1"/>
</dbReference>
<keyword evidence="12" id="KW-0282">Flagellum</keyword>
<feature type="signal peptide" evidence="11">
    <location>
        <begin position="1"/>
        <end position="22"/>
    </location>
</feature>
<keyword evidence="6" id="KW-0812">Transmembrane</keyword>
<keyword evidence="5 10" id="KW-0145">Chemotaxis</keyword>
<keyword evidence="13" id="KW-1185">Reference proteome</keyword>
<dbReference type="InterPro" id="IPR005503">
    <property type="entry name" value="FliL"/>
</dbReference>
<keyword evidence="9 10" id="KW-0472">Membrane</keyword>
<evidence type="ECO:0000313" key="13">
    <source>
        <dbReference type="Proteomes" id="UP001595387"/>
    </source>
</evidence>
<keyword evidence="7 10" id="KW-0283">Flagellar rotation</keyword>
<evidence type="ECO:0000256" key="4">
    <source>
        <dbReference type="ARBA" id="ARBA00022475"/>
    </source>
</evidence>
<dbReference type="Pfam" id="PF03748">
    <property type="entry name" value="FliL"/>
    <property type="match status" value="1"/>
</dbReference>
<keyword evidence="12" id="KW-0966">Cell projection</keyword>
<organism evidence="12 13">
    <name type="scientific">Virgibacillus sediminis</name>
    <dbReference type="NCBI Taxonomy" id="202260"/>
    <lineage>
        <taxon>Bacteria</taxon>
        <taxon>Bacillati</taxon>
        <taxon>Bacillota</taxon>
        <taxon>Bacilli</taxon>
        <taxon>Bacillales</taxon>
        <taxon>Bacillaceae</taxon>
        <taxon>Virgibacillus</taxon>
    </lineage>
</organism>
<evidence type="ECO:0000256" key="6">
    <source>
        <dbReference type="ARBA" id="ARBA00022692"/>
    </source>
</evidence>
<evidence type="ECO:0000256" key="11">
    <source>
        <dbReference type="SAM" id="SignalP"/>
    </source>
</evidence>
<sequence length="139" mass="15754">MNKIWKAMVFSFAILGLGGALAAATLLYLHDRDTESEAESIDEMIEFAYESPEITTDLKDGSFVRIQFQILADSKDAKKELEKREFQIKNVMIKEMAEKQEEDFRSGLAELEDSVETSLNELMTDGQVSDVYTTSKILQ</sequence>
<keyword evidence="12" id="KW-0969">Cilium</keyword>
<evidence type="ECO:0000256" key="5">
    <source>
        <dbReference type="ARBA" id="ARBA00022500"/>
    </source>
</evidence>
<evidence type="ECO:0000256" key="1">
    <source>
        <dbReference type="ARBA" id="ARBA00002254"/>
    </source>
</evidence>
<comment type="function">
    <text evidence="1 10">Controls the rotational direction of flagella during chemotaxis.</text>
</comment>
<dbReference type="RefSeq" id="WP_390308101.1">
    <property type="nucleotide sequence ID" value="NZ_JBHRRZ010000040.1"/>
</dbReference>
<evidence type="ECO:0000256" key="10">
    <source>
        <dbReference type="RuleBase" id="RU364125"/>
    </source>
</evidence>
<proteinExistence type="inferred from homology"/>
<feature type="chain" id="PRO_5045455459" description="Flagellar protein FliL" evidence="11">
    <location>
        <begin position="23"/>
        <end position="139"/>
    </location>
</feature>
<evidence type="ECO:0000256" key="2">
    <source>
        <dbReference type="ARBA" id="ARBA00004162"/>
    </source>
</evidence>
<evidence type="ECO:0000256" key="8">
    <source>
        <dbReference type="ARBA" id="ARBA00022989"/>
    </source>
</evidence>
<comment type="caution">
    <text evidence="12">The sequence shown here is derived from an EMBL/GenBank/DDBJ whole genome shotgun (WGS) entry which is preliminary data.</text>
</comment>
<keyword evidence="4 10" id="KW-1003">Cell membrane</keyword>
<accession>A0ABV7AAH4</accession>
<protein>
    <recommendedName>
        <fullName evidence="10">Flagellar protein FliL</fullName>
    </recommendedName>
</protein>
<comment type="subcellular location">
    <subcellularLocation>
        <location evidence="2">Cell membrane</location>
        <topology evidence="2">Single-pass membrane protein</topology>
    </subcellularLocation>
</comment>
<keyword evidence="11" id="KW-0732">Signal</keyword>
<keyword evidence="8" id="KW-1133">Transmembrane helix</keyword>
<comment type="similarity">
    <text evidence="3 10">Belongs to the FliL family.</text>
</comment>